<organism evidence="1 3">
    <name type="scientific">Zhongshania aliphaticivorans</name>
    <dbReference type="NCBI Taxonomy" id="1470434"/>
    <lineage>
        <taxon>Bacteria</taxon>
        <taxon>Pseudomonadati</taxon>
        <taxon>Pseudomonadota</taxon>
        <taxon>Gammaproteobacteria</taxon>
        <taxon>Cellvibrionales</taxon>
        <taxon>Spongiibacteraceae</taxon>
        <taxon>Zhongshania</taxon>
    </lineage>
</organism>
<evidence type="ECO:0000313" key="3">
    <source>
        <dbReference type="Proteomes" id="UP000435877"/>
    </source>
</evidence>
<evidence type="ECO:0000313" key="2">
    <source>
        <dbReference type="EMBL" id="CAA0095680.1"/>
    </source>
</evidence>
<dbReference type="PROSITE" id="PS51257">
    <property type="entry name" value="PROKAR_LIPOPROTEIN"/>
    <property type="match status" value="1"/>
</dbReference>
<evidence type="ECO:0000313" key="4">
    <source>
        <dbReference type="Proteomes" id="UP000439591"/>
    </source>
</evidence>
<dbReference type="EMBL" id="CACSIM010000002">
    <property type="protein sequence ID" value="CAA0095680.1"/>
    <property type="molecule type" value="Genomic_DNA"/>
</dbReference>
<reference evidence="3 4" key="1">
    <citation type="submission" date="2019-11" db="EMBL/GenBank/DDBJ databases">
        <authorList>
            <person name="Holert J."/>
        </authorList>
    </citation>
    <scope>NUCLEOTIDE SEQUENCE [LARGE SCALE GENOMIC DNA]</scope>
    <source>
        <strain evidence="2">BC3_2A</strain>
        <strain evidence="1">SB11_1A</strain>
    </source>
</reference>
<dbReference type="RefSeq" id="WP_159268334.1">
    <property type="nucleotide sequence ID" value="NZ_CACSIK010000001.1"/>
</dbReference>
<dbReference type="Proteomes" id="UP000435877">
    <property type="component" value="Unassembled WGS sequence"/>
</dbReference>
<dbReference type="EMBL" id="CACSIK010000001">
    <property type="protein sequence ID" value="CAA0089071.1"/>
    <property type="molecule type" value="Genomic_DNA"/>
</dbReference>
<proteinExistence type="predicted"/>
<sequence>MNRTLLSLFTLIFLAGCDHDPDAGVTDYTFGSYKDLVCDDAKFQESQYNEFFLKLPEEKRRSIEERLSATKRNCSSLAKVYKEVEPSYKMLKHGSYWPRKVYVLSLQISAIDSRTVGLFKNQEACESASSLLSEVGYEVSLCGSRGIFWKYIWL</sequence>
<accession>A0A5S9NFC1</accession>
<keyword evidence="3" id="KW-1185">Reference proteome</keyword>
<dbReference type="AlphaFoldDB" id="A0A5S9NFC1"/>
<dbReference type="Proteomes" id="UP000439591">
    <property type="component" value="Unassembled WGS sequence"/>
</dbReference>
<evidence type="ECO:0000313" key="1">
    <source>
        <dbReference type="EMBL" id="CAA0089071.1"/>
    </source>
</evidence>
<gene>
    <name evidence="1" type="ORF">IHBHHGIJ_01699</name>
    <name evidence="2" type="ORF">KFEGEMFD_01301</name>
</gene>
<protein>
    <recommendedName>
        <fullName evidence="5">Lipoprotein</fullName>
    </recommendedName>
</protein>
<evidence type="ECO:0008006" key="5">
    <source>
        <dbReference type="Google" id="ProtNLM"/>
    </source>
</evidence>
<name>A0A5S9NFC1_9GAMM</name>